<evidence type="ECO:0000259" key="1">
    <source>
        <dbReference type="Pfam" id="PF12680"/>
    </source>
</evidence>
<dbReference type="OrthoDB" id="2769928at2"/>
<name>A0A1U7CZP1_9RHOB</name>
<accession>A0A1U7CZP1</accession>
<feature type="domain" description="SnoaL-like" evidence="1">
    <location>
        <begin position="191"/>
        <end position="299"/>
    </location>
</feature>
<dbReference type="AlphaFoldDB" id="A0A1U7CZP1"/>
<dbReference type="RefSeq" id="WP_076622040.1">
    <property type="nucleotide sequence ID" value="NZ_BMEW01000002.1"/>
</dbReference>
<dbReference type="PANTHER" id="PTHR38436:SF1">
    <property type="entry name" value="ESTER CYCLASE"/>
    <property type="match status" value="1"/>
</dbReference>
<dbReference type="KEGG" id="tpro:Ga0080559_TMP578"/>
<dbReference type="Proteomes" id="UP000186559">
    <property type="component" value="Chromosome"/>
</dbReference>
<dbReference type="Pfam" id="PF12680">
    <property type="entry name" value="SnoaL_2"/>
    <property type="match status" value="1"/>
</dbReference>
<dbReference type="STRING" id="1229727.Ga0080559_TMP578"/>
<proteinExistence type="predicted"/>
<dbReference type="Pfam" id="PF07366">
    <property type="entry name" value="SnoaL"/>
    <property type="match status" value="1"/>
</dbReference>
<gene>
    <name evidence="2" type="ORF">Ga0080559_TMP578</name>
</gene>
<protein>
    <submittedName>
        <fullName evidence="2">Putative ester cyclase</fullName>
    </submittedName>
</protein>
<dbReference type="InterPro" id="IPR009959">
    <property type="entry name" value="Cyclase_SnoaL-like"/>
</dbReference>
<dbReference type="GO" id="GO:0030638">
    <property type="term" value="P:polyketide metabolic process"/>
    <property type="evidence" value="ECO:0007669"/>
    <property type="project" value="InterPro"/>
</dbReference>
<dbReference type="InterPro" id="IPR037401">
    <property type="entry name" value="SnoaL-like"/>
</dbReference>
<dbReference type="EMBL" id="CP014796">
    <property type="protein sequence ID" value="APX21374.1"/>
    <property type="molecule type" value="Genomic_DNA"/>
</dbReference>
<dbReference type="PANTHER" id="PTHR38436">
    <property type="entry name" value="POLYKETIDE CYCLASE SNOAL-LIKE DOMAIN"/>
    <property type="match status" value="1"/>
</dbReference>
<dbReference type="InterPro" id="IPR032710">
    <property type="entry name" value="NTF2-like_dom_sf"/>
</dbReference>
<reference evidence="2 3" key="1">
    <citation type="submission" date="2016-03" db="EMBL/GenBank/DDBJ databases">
        <title>Deep-sea bacteria in the southern Pacific.</title>
        <authorList>
            <person name="Tang K."/>
        </authorList>
    </citation>
    <scope>NUCLEOTIDE SEQUENCE [LARGE SCALE GENOMIC DNA]</scope>
    <source>
        <strain evidence="2 3">JLT2016</strain>
    </source>
</reference>
<evidence type="ECO:0000313" key="3">
    <source>
        <dbReference type="Proteomes" id="UP000186559"/>
    </source>
</evidence>
<keyword evidence="3" id="KW-1185">Reference proteome</keyword>
<dbReference type="Gene3D" id="3.10.450.50">
    <property type="match status" value="2"/>
</dbReference>
<evidence type="ECO:0000313" key="2">
    <source>
        <dbReference type="EMBL" id="APX21374.1"/>
    </source>
</evidence>
<dbReference type="SUPFAM" id="SSF54427">
    <property type="entry name" value="NTF2-like"/>
    <property type="match status" value="2"/>
</dbReference>
<sequence>MRRQDTADDSYPAFLREVAETLWTRRRLDAGLRELCHPQLLHRQALAMGYGPEALRADALELLATLPDLAAHTEDVMHCGGVRTGSLGAQRLLLQGTHAGGGVFGAASGKRLRFRMMSEVYAKDRRISEIWAVRDTGAILRQLGCDGPDWARQRARLPVGGDGPFRPALDQPGPYTGGGNGSQWGMAFAALLERIMAAGFSEIPAQYDPAARMAYPGGVLAEGPAGAERFWFALRAALPDARFVIHHRIGAETRLMPPRAALRWSLTGRHLGWGAFGAPTGAEVHVMGLSHAEFGPDGLRREWTLYDEAAVWMQIHGGVALPDAAAPMPEVMAAQ</sequence>
<organism evidence="2 3">
    <name type="scientific">Salipiger profundus</name>
    <dbReference type="NCBI Taxonomy" id="1229727"/>
    <lineage>
        <taxon>Bacteria</taxon>
        <taxon>Pseudomonadati</taxon>
        <taxon>Pseudomonadota</taxon>
        <taxon>Alphaproteobacteria</taxon>
        <taxon>Rhodobacterales</taxon>
        <taxon>Roseobacteraceae</taxon>
        <taxon>Salipiger</taxon>
    </lineage>
</organism>